<keyword evidence="4" id="KW-1185">Reference proteome</keyword>
<feature type="domain" description="Glycosyl hydrolase family 13 catalytic" evidence="2">
    <location>
        <begin position="68"/>
        <end position="423"/>
    </location>
</feature>
<dbReference type="EMBL" id="JAVXZY010000001">
    <property type="protein sequence ID" value="MDT8998262.1"/>
    <property type="molecule type" value="Genomic_DNA"/>
</dbReference>
<dbReference type="SUPFAM" id="SSF51445">
    <property type="entry name" value="(Trans)glycosidases"/>
    <property type="match status" value="1"/>
</dbReference>
<dbReference type="CDD" id="cd11316">
    <property type="entry name" value="AmyAc_bac2_AmyA"/>
    <property type="match status" value="1"/>
</dbReference>
<dbReference type="GO" id="GO:0016787">
    <property type="term" value="F:hydrolase activity"/>
    <property type="evidence" value="ECO:0007669"/>
    <property type="project" value="UniProtKB-KW"/>
</dbReference>
<dbReference type="Pfam" id="PF00128">
    <property type="entry name" value="Alpha-amylase"/>
    <property type="match status" value="1"/>
</dbReference>
<dbReference type="SMART" id="SM00642">
    <property type="entry name" value="Aamy"/>
    <property type="match status" value="1"/>
</dbReference>
<comment type="similarity">
    <text evidence="1">Belongs to the glycosyl hydrolase 13 family.</text>
</comment>
<dbReference type="InterPro" id="IPR045857">
    <property type="entry name" value="O16G_dom_2"/>
</dbReference>
<evidence type="ECO:0000313" key="3">
    <source>
        <dbReference type="EMBL" id="MDT8998262.1"/>
    </source>
</evidence>
<evidence type="ECO:0000313" key="4">
    <source>
        <dbReference type="Proteomes" id="UP001246372"/>
    </source>
</evidence>
<sequence>MQLNQEVPPRLTAHASLAITLLCGSAWLGSGAAAQTPPNEAGQAWGSISPLPNTSTLPEGWQHGAFMEVFVRGYKDSNGDGIGDLRGLTQQLDYLRDLGIKGLWLMPITASADHDHGYATTDFRALEPDYGSLDDLDELLRQAHARGIGVIMDYVLNHSAASHPLFQQSAQGAGNRWRSWYVWREPGQQADLKQWDIWGKNPWYQQLTDANSDDGSRYFATFGAAMPDFNLRLPEVQEFHRSSLRFWLNRGLDGFRLDAVPHLIENDAEHWNDQPESRQLTGEFSALIRSYPGRHVVCEATANPSAYAAAEVCGSAFAFGHEGRIIKAARGDRQAVADVAHFFETAPLSLATMLSNHDIFAGQRAWDQFHGDEAAYKLAAATYLLQPGTPFIYYGEEIGMAGVPGLAGDAPLRTPMSWRAPSRDPQAGFSKAAPYRPISPNAASHNVEREAGNPRSLLNFYKAMLKLRNTLPEIASGSYEQVRVDGLMTSFKRCQGAHCSIVAINYGRQAATLRLDASAGSPQLQQRYPREGQVLPTARNAGAARPAALRIKMAPRSVQVWRETSHINTQP</sequence>
<organism evidence="3 4">
    <name type="scientific">Roseateles aquae</name>
    <dbReference type="NCBI Taxonomy" id="3077235"/>
    <lineage>
        <taxon>Bacteria</taxon>
        <taxon>Pseudomonadati</taxon>
        <taxon>Pseudomonadota</taxon>
        <taxon>Betaproteobacteria</taxon>
        <taxon>Burkholderiales</taxon>
        <taxon>Sphaerotilaceae</taxon>
        <taxon>Roseateles</taxon>
    </lineage>
</organism>
<name>A0ABU3P6Q4_9BURK</name>
<evidence type="ECO:0000259" key="2">
    <source>
        <dbReference type="SMART" id="SM00642"/>
    </source>
</evidence>
<gene>
    <name evidence="3" type="ORF">RQP53_03115</name>
</gene>
<dbReference type="InterPro" id="IPR017853">
    <property type="entry name" value="GH"/>
</dbReference>
<keyword evidence="3" id="KW-0378">Hydrolase</keyword>
<dbReference type="PANTHER" id="PTHR10357">
    <property type="entry name" value="ALPHA-AMYLASE FAMILY MEMBER"/>
    <property type="match status" value="1"/>
</dbReference>
<evidence type="ECO:0000256" key="1">
    <source>
        <dbReference type="ARBA" id="ARBA00008061"/>
    </source>
</evidence>
<proteinExistence type="inferred from homology"/>
<dbReference type="Proteomes" id="UP001246372">
    <property type="component" value="Unassembled WGS sequence"/>
</dbReference>
<dbReference type="RefSeq" id="WP_315648571.1">
    <property type="nucleotide sequence ID" value="NZ_JAVXZY010000001.1"/>
</dbReference>
<reference evidence="3" key="1">
    <citation type="submission" date="2023-09" db="EMBL/GenBank/DDBJ databases">
        <title>Paucibacter sp. APW11 Genome sequencing and assembly.</title>
        <authorList>
            <person name="Kim I."/>
        </authorList>
    </citation>
    <scope>NUCLEOTIDE SEQUENCE</scope>
    <source>
        <strain evidence="3">APW11</strain>
    </source>
</reference>
<dbReference type="InterPro" id="IPR006047">
    <property type="entry name" value="GH13_cat_dom"/>
</dbReference>
<accession>A0ABU3P6Q4</accession>
<dbReference type="Gene3D" id="3.90.400.10">
    <property type="entry name" value="Oligo-1,6-glucosidase, Domain 2"/>
    <property type="match status" value="1"/>
</dbReference>
<comment type="caution">
    <text evidence="3">The sequence shown here is derived from an EMBL/GenBank/DDBJ whole genome shotgun (WGS) entry which is preliminary data.</text>
</comment>
<dbReference type="PANTHER" id="PTHR10357:SF179">
    <property type="entry name" value="NEUTRAL AND BASIC AMINO ACID TRANSPORT PROTEIN RBAT"/>
    <property type="match status" value="1"/>
</dbReference>
<dbReference type="Gene3D" id="3.20.20.80">
    <property type="entry name" value="Glycosidases"/>
    <property type="match status" value="1"/>
</dbReference>
<protein>
    <submittedName>
        <fullName evidence="3">Alpha-amylase family glycosyl hydrolase</fullName>
    </submittedName>
</protein>